<organism evidence="2 3">
    <name type="scientific">Elysia marginata</name>
    <dbReference type="NCBI Taxonomy" id="1093978"/>
    <lineage>
        <taxon>Eukaryota</taxon>
        <taxon>Metazoa</taxon>
        <taxon>Spiralia</taxon>
        <taxon>Lophotrochozoa</taxon>
        <taxon>Mollusca</taxon>
        <taxon>Gastropoda</taxon>
        <taxon>Heterobranchia</taxon>
        <taxon>Euthyneura</taxon>
        <taxon>Panpulmonata</taxon>
        <taxon>Sacoglossa</taxon>
        <taxon>Placobranchoidea</taxon>
        <taxon>Plakobranchidae</taxon>
        <taxon>Elysia</taxon>
    </lineage>
</organism>
<dbReference type="Proteomes" id="UP000762676">
    <property type="component" value="Unassembled WGS sequence"/>
</dbReference>
<evidence type="ECO:0000256" key="1">
    <source>
        <dbReference type="SAM" id="Phobius"/>
    </source>
</evidence>
<gene>
    <name evidence="2" type="ORF">ElyMa_001297600</name>
</gene>
<feature type="transmembrane region" description="Helical" evidence="1">
    <location>
        <begin position="40"/>
        <end position="57"/>
    </location>
</feature>
<evidence type="ECO:0000313" key="3">
    <source>
        <dbReference type="Proteomes" id="UP000762676"/>
    </source>
</evidence>
<dbReference type="AlphaFoldDB" id="A0AAV4IGP2"/>
<evidence type="ECO:0000313" key="2">
    <source>
        <dbReference type="EMBL" id="GFS09419.1"/>
    </source>
</evidence>
<proteinExistence type="predicted"/>
<protein>
    <recommendedName>
        <fullName evidence="4">RDD family protein</fullName>
    </recommendedName>
</protein>
<accession>A0AAV4IGP2</accession>
<keyword evidence="1" id="KW-0472">Membrane</keyword>
<comment type="caution">
    <text evidence="2">The sequence shown here is derived from an EMBL/GenBank/DDBJ whole genome shotgun (WGS) entry which is preliminary data.</text>
</comment>
<name>A0AAV4IGP2_9GAST</name>
<keyword evidence="1" id="KW-1133">Transmembrane helix</keyword>
<keyword evidence="3" id="KW-1185">Reference proteome</keyword>
<evidence type="ECO:0008006" key="4">
    <source>
        <dbReference type="Google" id="ProtNLM"/>
    </source>
</evidence>
<reference evidence="2 3" key="1">
    <citation type="journal article" date="2021" name="Elife">
        <title>Chloroplast acquisition without the gene transfer in kleptoplastic sea slugs, Plakobranchus ocellatus.</title>
        <authorList>
            <person name="Maeda T."/>
            <person name="Takahashi S."/>
            <person name="Yoshida T."/>
            <person name="Shimamura S."/>
            <person name="Takaki Y."/>
            <person name="Nagai Y."/>
            <person name="Toyoda A."/>
            <person name="Suzuki Y."/>
            <person name="Arimoto A."/>
            <person name="Ishii H."/>
            <person name="Satoh N."/>
            <person name="Nishiyama T."/>
            <person name="Hasebe M."/>
            <person name="Maruyama T."/>
            <person name="Minagawa J."/>
            <person name="Obokata J."/>
            <person name="Shigenobu S."/>
        </authorList>
    </citation>
    <scope>NUCLEOTIDE SEQUENCE [LARGE SCALE GENOMIC DNA]</scope>
</reference>
<dbReference type="EMBL" id="BMAT01002576">
    <property type="protein sequence ID" value="GFS09419.1"/>
    <property type="molecule type" value="Genomic_DNA"/>
</dbReference>
<keyword evidence="1" id="KW-0812">Transmembrane</keyword>
<sequence length="102" mass="11596">MVPQHRKTFRSVRLADLSPAVNYSGRLTGPLVRDVQGVPLLWYVVLLICLPLWWTLGSDPVTRHVRRAVGREELMGRTSVVDPPLEAWTSGVRPRGRGKWVR</sequence>